<dbReference type="InterPro" id="IPR002018">
    <property type="entry name" value="CarbesteraseB"/>
</dbReference>
<dbReference type="SUPFAM" id="SSF53474">
    <property type="entry name" value="alpha/beta-Hydrolases"/>
    <property type="match status" value="1"/>
</dbReference>
<dbReference type="WBParaSite" id="Pan_g18912.t1">
    <property type="protein sequence ID" value="Pan_g18912.t1"/>
    <property type="gene ID" value="Pan_g18912"/>
</dbReference>
<evidence type="ECO:0000313" key="3">
    <source>
        <dbReference type="Proteomes" id="UP000492821"/>
    </source>
</evidence>
<evidence type="ECO:0000313" key="4">
    <source>
        <dbReference type="WBParaSite" id="Pan_g18912.t1"/>
    </source>
</evidence>
<reference evidence="4" key="2">
    <citation type="submission" date="2020-10" db="UniProtKB">
        <authorList>
            <consortium name="WormBaseParasite"/>
        </authorList>
    </citation>
    <scope>IDENTIFICATION</scope>
</reference>
<dbReference type="AlphaFoldDB" id="A0A7E4VBE3"/>
<protein>
    <submittedName>
        <fullName evidence="4">COesterase domain-containing protein</fullName>
    </submittedName>
</protein>
<evidence type="ECO:0000256" key="1">
    <source>
        <dbReference type="SAM" id="MobiDB-lite"/>
    </source>
</evidence>
<feature type="domain" description="Carboxylesterase type B" evidence="2">
    <location>
        <begin position="34"/>
        <end position="105"/>
    </location>
</feature>
<sequence length="108" mass="11852">MSDQKPASGTIRRLKQLKTCLPSPKKGIDGDHGRLPHPAPLNPSNNVIKTLDYVPSCYMQENLTAFIPTSEDCLYLKILTPTKPPPPESFPDLFCIHGGRFNYGGTVG</sequence>
<dbReference type="InterPro" id="IPR029058">
    <property type="entry name" value="AB_hydrolase_fold"/>
</dbReference>
<feature type="region of interest" description="Disordered" evidence="1">
    <location>
        <begin position="22"/>
        <end position="42"/>
    </location>
</feature>
<evidence type="ECO:0000259" key="2">
    <source>
        <dbReference type="Pfam" id="PF00135"/>
    </source>
</evidence>
<proteinExistence type="predicted"/>
<dbReference type="Gene3D" id="3.40.50.1820">
    <property type="entry name" value="alpha/beta hydrolase"/>
    <property type="match status" value="1"/>
</dbReference>
<reference evidence="3" key="1">
    <citation type="journal article" date="2013" name="Genetics">
        <title>The draft genome and transcriptome of Panagrellus redivivus are shaped by the harsh demands of a free-living lifestyle.</title>
        <authorList>
            <person name="Srinivasan J."/>
            <person name="Dillman A.R."/>
            <person name="Macchietto M.G."/>
            <person name="Heikkinen L."/>
            <person name="Lakso M."/>
            <person name="Fracchia K.M."/>
            <person name="Antoshechkin I."/>
            <person name="Mortazavi A."/>
            <person name="Wong G."/>
            <person name="Sternberg P.W."/>
        </authorList>
    </citation>
    <scope>NUCLEOTIDE SEQUENCE [LARGE SCALE GENOMIC DNA]</scope>
    <source>
        <strain evidence="3">MT8872</strain>
    </source>
</reference>
<keyword evidence="3" id="KW-1185">Reference proteome</keyword>
<organism evidence="3 4">
    <name type="scientific">Panagrellus redivivus</name>
    <name type="common">Microworm</name>
    <dbReference type="NCBI Taxonomy" id="6233"/>
    <lineage>
        <taxon>Eukaryota</taxon>
        <taxon>Metazoa</taxon>
        <taxon>Ecdysozoa</taxon>
        <taxon>Nematoda</taxon>
        <taxon>Chromadorea</taxon>
        <taxon>Rhabditida</taxon>
        <taxon>Tylenchina</taxon>
        <taxon>Panagrolaimomorpha</taxon>
        <taxon>Panagrolaimoidea</taxon>
        <taxon>Panagrolaimidae</taxon>
        <taxon>Panagrellus</taxon>
    </lineage>
</organism>
<dbReference type="Pfam" id="PF00135">
    <property type="entry name" value="COesterase"/>
    <property type="match status" value="1"/>
</dbReference>
<accession>A0A7E4VBE3</accession>
<name>A0A7E4VBE3_PANRE</name>
<dbReference type="Proteomes" id="UP000492821">
    <property type="component" value="Unassembled WGS sequence"/>
</dbReference>